<keyword evidence="3" id="KW-1185">Reference proteome</keyword>
<evidence type="ECO:0000256" key="1">
    <source>
        <dbReference type="SAM" id="MobiDB-lite"/>
    </source>
</evidence>
<evidence type="ECO:0000313" key="2">
    <source>
        <dbReference type="EMBL" id="RPE35707.1"/>
    </source>
</evidence>
<name>A0A3N4S569_9ACTN</name>
<dbReference type="Proteomes" id="UP000266906">
    <property type="component" value="Unassembled WGS sequence"/>
</dbReference>
<feature type="compositionally biased region" description="Basic residues" evidence="1">
    <location>
        <begin position="1"/>
        <end position="13"/>
    </location>
</feature>
<organism evidence="2 3">
    <name type="scientific">Kitasatospora cineracea</name>
    <dbReference type="NCBI Taxonomy" id="88074"/>
    <lineage>
        <taxon>Bacteria</taxon>
        <taxon>Bacillati</taxon>
        <taxon>Actinomycetota</taxon>
        <taxon>Actinomycetes</taxon>
        <taxon>Kitasatosporales</taxon>
        <taxon>Streptomycetaceae</taxon>
        <taxon>Kitasatospora</taxon>
    </lineage>
</organism>
<dbReference type="RefSeq" id="WP_162871625.1">
    <property type="nucleotide sequence ID" value="NZ_RKQG01000001.1"/>
</dbReference>
<dbReference type="EMBL" id="RKQG01000001">
    <property type="protein sequence ID" value="RPE35707.1"/>
    <property type="molecule type" value="Genomic_DNA"/>
</dbReference>
<comment type="caution">
    <text evidence="2">The sequence shown here is derived from an EMBL/GenBank/DDBJ whole genome shotgun (WGS) entry which is preliminary data.</text>
</comment>
<proteinExistence type="predicted"/>
<evidence type="ECO:0000313" key="3">
    <source>
        <dbReference type="Proteomes" id="UP000266906"/>
    </source>
</evidence>
<gene>
    <name evidence="2" type="ORF">EDD38_4061</name>
</gene>
<protein>
    <submittedName>
        <fullName evidence="2">Uncharacterized protein</fullName>
    </submittedName>
</protein>
<feature type="compositionally biased region" description="Basic and acidic residues" evidence="1">
    <location>
        <begin position="28"/>
        <end position="46"/>
    </location>
</feature>
<dbReference type="AlphaFoldDB" id="A0A3N4S569"/>
<accession>A0A3N4S569</accession>
<feature type="region of interest" description="Disordered" evidence="1">
    <location>
        <begin position="1"/>
        <end position="57"/>
    </location>
</feature>
<sequence>MGVRGRCTKRTTTKKVDQKAGDNQNQQVRDHRELQQAFYDKTRPASEPDGGDDNSAA</sequence>
<reference evidence="2 3" key="1">
    <citation type="submission" date="2018-11" db="EMBL/GenBank/DDBJ databases">
        <title>Sequencing the genomes of 1000 actinobacteria strains.</title>
        <authorList>
            <person name="Klenk H.-P."/>
        </authorList>
    </citation>
    <scope>NUCLEOTIDE SEQUENCE [LARGE SCALE GENOMIC DNA]</scope>
    <source>
        <strain evidence="2 3">DSM 44781</strain>
    </source>
</reference>